<feature type="region of interest" description="Disordered" evidence="1">
    <location>
        <begin position="59"/>
        <end position="84"/>
    </location>
</feature>
<name>A0A6J7WQ95_9CAUD</name>
<proteinExistence type="predicted"/>
<evidence type="ECO:0000313" key="2">
    <source>
        <dbReference type="EMBL" id="CAB5220231.1"/>
    </source>
</evidence>
<dbReference type="EMBL" id="LR798284">
    <property type="protein sequence ID" value="CAB5220231.1"/>
    <property type="molecule type" value="Genomic_DNA"/>
</dbReference>
<gene>
    <name evidence="2" type="ORF">UFOVP236_5</name>
</gene>
<feature type="compositionally biased region" description="Polar residues" evidence="1">
    <location>
        <begin position="75"/>
        <end position="84"/>
    </location>
</feature>
<sequence length="84" mass="9034">MNYEQKIEIVVFPNNKKKSEKSPDYTGFITFPDGKKLEVALWSRAAKGSGMPFLSGTVSEPFKPTGGQGGGYSAPASNSVNVDF</sequence>
<accession>A0A6J7WQ95</accession>
<protein>
    <submittedName>
        <fullName evidence="2">Uncharacterized protein</fullName>
    </submittedName>
</protein>
<organism evidence="2">
    <name type="scientific">uncultured Caudovirales phage</name>
    <dbReference type="NCBI Taxonomy" id="2100421"/>
    <lineage>
        <taxon>Viruses</taxon>
        <taxon>Duplodnaviria</taxon>
        <taxon>Heunggongvirae</taxon>
        <taxon>Uroviricota</taxon>
        <taxon>Caudoviricetes</taxon>
        <taxon>Peduoviridae</taxon>
        <taxon>Maltschvirus</taxon>
        <taxon>Maltschvirus maltsch</taxon>
    </lineage>
</organism>
<reference evidence="2" key="1">
    <citation type="submission" date="2020-05" db="EMBL/GenBank/DDBJ databases">
        <authorList>
            <person name="Chiriac C."/>
            <person name="Salcher M."/>
            <person name="Ghai R."/>
            <person name="Kavagutti S V."/>
        </authorList>
    </citation>
    <scope>NUCLEOTIDE SEQUENCE</scope>
</reference>
<evidence type="ECO:0000256" key="1">
    <source>
        <dbReference type="SAM" id="MobiDB-lite"/>
    </source>
</evidence>